<dbReference type="AlphaFoldDB" id="A0A0C9SSU8"/>
<dbReference type="OrthoDB" id="10261212at2759"/>
<protein>
    <recommendedName>
        <fullName evidence="2">MINDY deubiquitinase domain-containing protein</fullName>
    </recommendedName>
</protein>
<dbReference type="HOGENOM" id="CLU_022566_1_1_1"/>
<reference evidence="4" key="2">
    <citation type="submission" date="2015-01" db="EMBL/GenBank/DDBJ databases">
        <title>Evolutionary Origins and Diversification of the Mycorrhizal Mutualists.</title>
        <authorList>
            <consortium name="DOE Joint Genome Institute"/>
            <consortium name="Mycorrhizal Genomics Consortium"/>
            <person name="Kohler A."/>
            <person name="Kuo A."/>
            <person name="Nagy L.G."/>
            <person name="Floudas D."/>
            <person name="Copeland A."/>
            <person name="Barry K.W."/>
            <person name="Cichocki N."/>
            <person name="Veneault-Fourrey C."/>
            <person name="LaButti K."/>
            <person name="Lindquist E.A."/>
            <person name="Lipzen A."/>
            <person name="Lundell T."/>
            <person name="Morin E."/>
            <person name="Murat C."/>
            <person name="Riley R."/>
            <person name="Ohm R."/>
            <person name="Sun H."/>
            <person name="Tunlid A."/>
            <person name="Henrissat B."/>
            <person name="Grigoriev I.V."/>
            <person name="Hibbett D.S."/>
            <person name="Martin F."/>
        </authorList>
    </citation>
    <scope>NUCLEOTIDE SEQUENCE [LARGE SCALE GENOMIC DNA]</scope>
    <source>
        <strain evidence="4">ATCC 200175</strain>
    </source>
</reference>
<dbReference type="GO" id="GO:0005829">
    <property type="term" value="C:cytosol"/>
    <property type="evidence" value="ECO:0007669"/>
    <property type="project" value="TreeGrafter"/>
</dbReference>
<dbReference type="GO" id="GO:1990380">
    <property type="term" value="F:K48-linked deubiquitinase activity"/>
    <property type="evidence" value="ECO:0007669"/>
    <property type="project" value="InterPro"/>
</dbReference>
<organism evidence="3 4">
    <name type="scientific">Paxillus involutus ATCC 200175</name>
    <dbReference type="NCBI Taxonomy" id="664439"/>
    <lineage>
        <taxon>Eukaryota</taxon>
        <taxon>Fungi</taxon>
        <taxon>Dikarya</taxon>
        <taxon>Basidiomycota</taxon>
        <taxon>Agaricomycotina</taxon>
        <taxon>Agaricomycetes</taxon>
        <taxon>Agaricomycetidae</taxon>
        <taxon>Boletales</taxon>
        <taxon>Paxilineae</taxon>
        <taxon>Paxillaceae</taxon>
        <taxon>Paxillus</taxon>
    </lineage>
</organism>
<dbReference type="GO" id="GO:0004843">
    <property type="term" value="F:cysteine-type deubiquitinase activity"/>
    <property type="evidence" value="ECO:0007669"/>
    <property type="project" value="InterPro"/>
</dbReference>
<proteinExistence type="predicted"/>
<dbReference type="GO" id="GO:0071108">
    <property type="term" value="P:protein K48-linked deubiquitination"/>
    <property type="evidence" value="ECO:0007669"/>
    <property type="project" value="TreeGrafter"/>
</dbReference>
<feature type="compositionally biased region" description="Basic and acidic residues" evidence="1">
    <location>
        <begin position="441"/>
        <end position="453"/>
    </location>
</feature>
<evidence type="ECO:0000259" key="2">
    <source>
        <dbReference type="Pfam" id="PF04424"/>
    </source>
</evidence>
<evidence type="ECO:0000313" key="3">
    <source>
        <dbReference type="EMBL" id="KIJ11529.1"/>
    </source>
</evidence>
<feature type="region of interest" description="Disordered" evidence="1">
    <location>
        <begin position="183"/>
        <end position="243"/>
    </location>
</feature>
<evidence type="ECO:0000256" key="1">
    <source>
        <dbReference type="SAM" id="MobiDB-lite"/>
    </source>
</evidence>
<accession>A0A0C9SSU8</accession>
<feature type="domain" description="MINDY deubiquitinase" evidence="2">
    <location>
        <begin position="17"/>
        <end position="339"/>
    </location>
</feature>
<dbReference type="GO" id="GO:0071944">
    <property type="term" value="C:cell periphery"/>
    <property type="evidence" value="ECO:0007669"/>
    <property type="project" value="TreeGrafter"/>
</dbReference>
<feature type="compositionally biased region" description="Low complexity" evidence="1">
    <location>
        <begin position="206"/>
        <end position="215"/>
    </location>
</feature>
<dbReference type="CDD" id="cd22265">
    <property type="entry name" value="UDM1_RNF168"/>
    <property type="match status" value="1"/>
</dbReference>
<feature type="region of interest" description="Disordered" evidence="1">
    <location>
        <begin position="415"/>
        <end position="453"/>
    </location>
</feature>
<evidence type="ECO:0000313" key="4">
    <source>
        <dbReference type="Proteomes" id="UP000053647"/>
    </source>
</evidence>
<dbReference type="PANTHER" id="PTHR18063:SF6">
    <property type="entry name" value="UBIQUITIN CARBOXYL-TERMINAL HYDROLASE"/>
    <property type="match status" value="1"/>
</dbReference>
<dbReference type="InterPro" id="IPR007518">
    <property type="entry name" value="MINDY"/>
</dbReference>
<gene>
    <name evidence="3" type="ORF">PAXINDRAFT_15632</name>
</gene>
<sequence>MSERIEETSVHSSQAEVWYLKEIVFGSSDLKRRLKIITQNFNGPCSFIAICNILILRGNIEILPYDRSTVSYEFLSQLVGEYLLLNCPDIDISAALSIMPSTTKGLDLNPQFTGVTSFHPAGDAGELKLFEQAGIKLVHGWLVDPDSPEARMISQIRDYDNAVTLIADADHITKGKLLTNYDAYNDRDAGPSEAGPSRPGPSHAESQSQSQSQGGSSSGGGGSSSKNYYYPDSRSPSDTYSEQDRQKIEYAVTAQQFLDTTKSQLTYHGLFQLAATTKPGSLVALFRNSHLSVLYKSDDDNPALYSLVTDYVFLNEPSVVWECLEDIDGGWSTFVDSDFNKAAPVGGDFAGQTAEGALRAFEFETGQFAPVDPAEYVFSRTDLLCLRDELILEYSQALARQLQAEEDERAQQRYLRRQQAVERQRAEEEQRKKKSSNGNKENGKKMKEKCIIM</sequence>
<reference evidence="3 4" key="1">
    <citation type="submission" date="2014-06" db="EMBL/GenBank/DDBJ databases">
        <authorList>
            <consortium name="DOE Joint Genome Institute"/>
            <person name="Kuo A."/>
            <person name="Kohler A."/>
            <person name="Nagy L.G."/>
            <person name="Floudas D."/>
            <person name="Copeland A."/>
            <person name="Barry K.W."/>
            <person name="Cichocki N."/>
            <person name="Veneault-Fourrey C."/>
            <person name="LaButti K."/>
            <person name="Lindquist E.A."/>
            <person name="Lipzen A."/>
            <person name="Lundell T."/>
            <person name="Morin E."/>
            <person name="Murat C."/>
            <person name="Sun H."/>
            <person name="Tunlid A."/>
            <person name="Henrissat B."/>
            <person name="Grigoriev I.V."/>
            <person name="Hibbett D.S."/>
            <person name="Martin F."/>
            <person name="Nordberg H.P."/>
            <person name="Cantor M.N."/>
            <person name="Hua S.X."/>
        </authorList>
    </citation>
    <scope>NUCLEOTIDE SEQUENCE [LARGE SCALE GENOMIC DNA]</scope>
    <source>
        <strain evidence="3 4">ATCC 200175</strain>
    </source>
</reference>
<dbReference type="Proteomes" id="UP000053647">
    <property type="component" value="Unassembled WGS sequence"/>
</dbReference>
<name>A0A0C9SSU8_PAXIN</name>
<dbReference type="InterPro" id="IPR033979">
    <property type="entry name" value="MINDY_domain"/>
</dbReference>
<dbReference type="EMBL" id="KN819378">
    <property type="protein sequence ID" value="KIJ11529.1"/>
    <property type="molecule type" value="Genomic_DNA"/>
</dbReference>
<feature type="compositionally biased region" description="Basic and acidic residues" evidence="1">
    <location>
        <begin position="419"/>
        <end position="431"/>
    </location>
</feature>
<dbReference type="Pfam" id="PF04424">
    <property type="entry name" value="MINDY_DUB"/>
    <property type="match status" value="1"/>
</dbReference>
<dbReference type="PANTHER" id="PTHR18063">
    <property type="entry name" value="NF-E2 INDUCIBLE PROTEIN"/>
    <property type="match status" value="1"/>
</dbReference>
<keyword evidence="4" id="KW-1185">Reference proteome</keyword>
<dbReference type="GO" id="GO:0016807">
    <property type="term" value="F:cysteine-type carboxypeptidase activity"/>
    <property type="evidence" value="ECO:0007669"/>
    <property type="project" value="TreeGrafter"/>
</dbReference>